<dbReference type="SUPFAM" id="SSF52540">
    <property type="entry name" value="P-loop containing nucleoside triphosphate hydrolases"/>
    <property type="match status" value="1"/>
</dbReference>
<dbReference type="InterPro" id="IPR003959">
    <property type="entry name" value="ATPase_AAA_core"/>
</dbReference>
<feature type="domain" description="ATPase AAA-type core" evidence="1">
    <location>
        <begin position="24"/>
        <end position="342"/>
    </location>
</feature>
<evidence type="ECO:0000313" key="3">
    <source>
        <dbReference type="Proteomes" id="UP001165275"/>
    </source>
</evidence>
<dbReference type="Proteomes" id="UP001165275">
    <property type="component" value="Unassembled WGS sequence"/>
</dbReference>
<sequence>MTIQQLSLHGFRSIRNVQLTLGRVNVISGPNGCGKSNLYKAVRLIHEAACGRLSLALAEEGGIQNAMWAGGARLGDKRSDPKRMILSATLEDFDYEIQLGFPPPDNDEKDPSLFTLDPLVKRESLWLSGHGRRNSMRLLERVNQTAFLTNVLGERAAYPSALYAEESVFGQLSDPHLYPELSQAREILRQWRFYHEFAVWPGSPLRVPQIGIRASVLAHDGSNLASAFRTIHEVGNRALLYETLEQAFPDSMFKVLSPQGRFQLVMHREGILRPLEAAELSDGTLRFLCLAVAMLSPRPPAFMALNEPENSLHPDLLPALAQLIAEASRYSQLWVTSHSPLLAGLIGEHCVVTHYQLSQQQGETVVVEQD</sequence>
<organism evidence="2 3">
    <name type="scientific">Serratia silvae</name>
    <dbReference type="NCBI Taxonomy" id="2824122"/>
    <lineage>
        <taxon>Bacteria</taxon>
        <taxon>Pseudomonadati</taxon>
        <taxon>Pseudomonadota</taxon>
        <taxon>Gammaproteobacteria</taxon>
        <taxon>Enterobacterales</taxon>
        <taxon>Yersiniaceae</taxon>
        <taxon>Serratia</taxon>
    </lineage>
</organism>
<dbReference type="RefSeq" id="WP_248944446.1">
    <property type="nucleotide sequence ID" value="NZ_CBCSGY010000039.1"/>
</dbReference>
<dbReference type="InterPro" id="IPR014555">
    <property type="entry name" value="RecF-like"/>
</dbReference>
<dbReference type="Gene3D" id="3.40.50.300">
    <property type="entry name" value="P-loop containing nucleotide triphosphate hydrolases"/>
    <property type="match status" value="2"/>
</dbReference>
<keyword evidence="3" id="KW-1185">Reference proteome</keyword>
<dbReference type="PIRSF" id="PIRSF029347">
    <property type="entry name" value="RecF"/>
    <property type="match status" value="1"/>
</dbReference>
<proteinExistence type="predicted"/>
<evidence type="ECO:0000313" key="2">
    <source>
        <dbReference type="EMBL" id="MCL1028170.1"/>
    </source>
</evidence>
<evidence type="ECO:0000259" key="1">
    <source>
        <dbReference type="Pfam" id="PF13304"/>
    </source>
</evidence>
<protein>
    <submittedName>
        <fullName evidence="2">AAA family ATPase</fullName>
    </submittedName>
</protein>
<accession>A0ABT0K813</accession>
<dbReference type="InterPro" id="IPR027417">
    <property type="entry name" value="P-loop_NTPase"/>
</dbReference>
<dbReference type="Pfam" id="PF13304">
    <property type="entry name" value="AAA_21"/>
    <property type="match status" value="1"/>
</dbReference>
<dbReference type="PANTHER" id="PTHR32182:SF25">
    <property type="entry name" value="SLR1056 PROTEIN"/>
    <property type="match status" value="1"/>
</dbReference>
<dbReference type="EMBL" id="JAGQDC010000002">
    <property type="protein sequence ID" value="MCL1028170.1"/>
    <property type="molecule type" value="Genomic_DNA"/>
</dbReference>
<comment type="caution">
    <text evidence="2">The sequence shown here is derived from an EMBL/GenBank/DDBJ whole genome shotgun (WGS) entry which is preliminary data.</text>
</comment>
<name>A0ABT0K813_9GAMM</name>
<dbReference type="PANTHER" id="PTHR32182">
    <property type="entry name" value="DNA REPLICATION AND REPAIR PROTEIN RECF"/>
    <property type="match status" value="1"/>
</dbReference>
<gene>
    <name evidence="2" type="ORF">KAJ71_03810</name>
</gene>
<reference evidence="2" key="1">
    <citation type="submission" date="2021-04" db="EMBL/GenBank/DDBJ databases">
        <title>Genome sequence of Serratia sp. arafor3.</title>
        <authorList>
            <person name="Besaury L."/>
        </authorList>
    </citation>
    <scope>NUCLEOTIDE SEQUENCE</scope>
    <source>
        <strain evidence="2">Arafor3</strain>
    </source>
</reference>